<dbReference type="AlphaFoldDB" id="A0A2S8FG08"/>
<dbReference type="PROSITE" id="PS50106">
    <property type="entry name" value="PDZ"/>
    <property type="match status" value="1"/>
</dbReference>
<name>A0A2S8FG08_9BACT</name>
<proteinExistence type="inferred from homology"/>
<dbReference type="InterPro" id="IPR001478">
    <property type="entry name" value="PDZ"/>
</dbReference>
<dbReference type="Proteomes" id="UP000239388">
    <property type="component" value="Unassembled WGS sequence"/>
</dbReference>
<feature type="region of interest" description="Disordered" evidence="2">
    <location>
        <begin position="293"/>
        <end position="312"/>
    </location>
</feature>
<dbReference type="SUPFAM" id="SSF50156">
    <property type="entry name" value="PDZ domain-like"/>
    <property type="match status" value="1"/>
</dbReference>
<dbReference type="SMART" id="SM00228">
    <property type="entry name" value="PDZ"/>
    <property type="match status" value="1"/>
</dbReference>
<dbReference type="PANTHER" id="PTHR22939:SF129">
    <property type="entry name" value="SERINE PROTEASE HTRA2, MITOCHONDRIAL"/>
    <property type="match status" value="1"/>
</dbReference>
<dbReference type="EMBL" id="PUIB01000020">
    <property type="protein sequence ID" value="PQO30854.1"/>
    <property type="molecule type" value="Genomic_DNA"/>
</dbReference>
<organism evidence="5 6">
    <name type="scientific">Blastopirellula marina</name>
    <dbReference type="NCBI Taxonomy" id="124"/>
    <lineage>
        <taxon>Bacteria</taxon>
        <taxon>Pseudomonadati</taxon>
        <taxon>Planctomycetota</taxon>
        <taxon>Planctomycetia</taxon>
        <taxon>Pirellulales</taxon>
        <taxon>Pirellulaceae</taxon>
        <taxon>Blastopirellula</taxon>
    </lineage>
</organism>
<dbReference type="InterPro" id="IPR041489">
    <property type="entry name" value="PDZ_6"/>
</dbReference>
<evidence type="ECO:0000256" key="3">
    <source>
        <dbReference type="SAM" id="SignalP"/>
    </source>
</evidence>
<dbReference type="PANTHER" id="PTHR22939">
    <property type="entry name" value="SERINE PROTEASE FAMILY S1C HTRA-RELATED"/>
    <property type="match status" value="1"/>
</dbReference>
<dbReference type="OrthoDB" id="266008at2"/>
<feature type="chain" id="PRO_5015676926" description="PDZ domain-containing protein" evidence="3">
    <location>
        <begin position="28"/>
        <end position="312"/>
    </location>
</feature>
<comment type="similarity">
    <text evidence="1">Belongs to the peptidase S1C family.</text>
</comment>
<evidence type="ECO:0000313" key="5">
    <source>
        <dbReference type="EMBL" id="PQO30854.1"/>
    </source>
</evidence>
<accession>A0A2S8FG08</accession>
<dbReference type="RefSeq" id="WP_105357185.1">
    <property type="nucleotide sequence ID" value="NZ_PUIB01000020.1"/>
</dbReference>
<feature type="domain" description="PDZ" evidence="4">
    <location>
        <begin position="37"/>
        <end position="149"/>
    </location>
</feature>
<evidence type="ECO:0000256" key="1">
    <source>
        <dbReference type="ARBA" id="ARBA00010541"/>
    </source>
</evidence>
<dbReference type="Gene3D" id="2.30.42.10">
    <property type="match status" value="1"/>
</dbReference>
<evidence type="ECO:0000259" key="4">
    <source>
        <dbReference type="PROSITE" id="PS50106"/>
    </source>
</evidence>
<sequence>MKMDWYSKGLMLAALAATIGGGNVLLAQEGADAKPKVVEAKPADEAGPVVEVTERYWIGAKMAAEMPSLLKRHLPMLADKGVLVEGVFEGSPAADAGLVAEDVVLELNGQAMTDARVLVDAVREGKGEALKLVILHDGQETKLELTPRKMTKEDVMVIAQAQQQLLGGNLGSKIRIRSLGEGQLAPQGNPLPAMNIFDKSNGAVIKVKVTRNGDGPAKVHVEHNGKTYDVDADHLDELPAEIRPMVKSAANAGAFGGIGEMNIDPLLPHGQMDGMMQQQLQDIRRMLEEMKAQMRQVQPQAPPQDAEGDNAI</sequence>
<protein>
    <recommendedName>
        <fullName evidence="4">PDZ domain-containing protein</fullName>
    </recommendedName>
</protein>
<dbReference type="Pfam" id="PF17820">
    <property type="entry name" value="PDZ_6"/>
    <property type="match status" value="1"/>
</dbReference>
<evidence type="ECO:0000313" key="6">
    <source>
        <dbReference type="Proteomes" id="UP000239388"/>
    </source>
</evidence>
<dbReference type="GO" id="GO:0008236">
    <property type="term" value="F:serine-type peptidase activity"/>
    <property type="evidence" value="ECO:0007669"/>
    <property type="project" value="UniProtKB-KW"/>
</dbReference>
<gene>
    <name evidence="5" type="ORF">C5Y98_20915</name>
</gene>
<dbReference type="InterPro" id="IPR036034">
    <property type="entry name" value="PDZ_sf"/>
</dbReference>
<reference evidence="5 6" key="1">
    <citation type="submission" date="2018-02" db="EMBL/GenBank/DDBJ databases">
        <title>Comparative genomes isolates from brazilian mangrove.</title>
        <authorList>
            <person name="Araujo J.E."/>
            <person name="Taketani R.G."/>
            <person name="Silva M.C.P."/>
            <person name="Loureco M.V."/>
            <person name="Andreote F.D."/>
        </authorList>
    </citation>
    <scope>NUCLEOTIDE SEQUENCE [LARGE SCALE GENOMIC DNA]</scope>
    <source>
        <strain evidence="5 6">NAP PRIS-MGV</strain>
    </source>
</reference>
<feature type="signal peptide" evidence="3">
    <location>
        <begin position="1"/>
        <end position="27"/>
    </location>
</feature>
<evidence type="ECO:0000256" key="2">
    <source>
        <dbReference type="SAM" id="MobiDB-lite"/>
    </source>
</evidence>
<keyword evidence="3" id="KW-0732">Signal</keyword>
<comment type="caution">
    <text evidence="5">The sequence shown here is derived from an EMBL/GenBank/DDBJ whole genome shotgun (WGS) entry which is preliminary data.</text>
</comment>
<dbReference type="CDD" id="cd06779">
    <property type="entry name" value="cpPDZ_Deg_HtrA-like"/>
    <property type="match status" value="1"/>
</dbReference>